<accession>A0A9P5Z348</accession>
<evidence type="ECO:0000256" key="6">
    <source>
        <dbReference type="ARBA" id="ARBA00022723"/>
    </source>
</evidence>
<sequence>MSSVFGFSIPLSDTEIRARNHAILCTVGFLILLPVGVLVARYTRTLPYKWFWAHSFIQFVISGPVIFVGWALGHKTTSVYGTGHYKDPHEKMGLALLILYLFQIFLGTFAHFFKLPGIFRGYRPPHSYFHAIVGFVIFGCAQWQVYYGLFTEWQLATGGLHQVPESAKHAWLALVIVFWVLYLLGLGLIPKQFKQEAALRQPRKEEVVASDASA</sequence>
<dbReference type="AlphaFoldDB" id="A0A9P5Z348"/>
<evidence type="ECO:0000256" key="11">
    <source>
        <dbReference type="SAM" id="Phobius"/>
    </source>
</evidence>
<evidence type="ECO:0000256" key="7">
    <source>
        <dbReference type="ARBA" id="ARBA00022982"/>
    </source>
</evidence>
<comment type="subcellular location">
    <subcellularLocation>
        <location evidence="2">Membrane</location>
        <topology evidence="2">Multi-pass membrane protein</topology>
    </subcellularLocation>
</comment>
<name>A0A9P5Z348_9AGAR</name>
<dbReference type="PANTHER" id="PTHR15422:SF24">
    <property type="entry name" value="DOMON RELATED DOMAIN-CONTAINING PROTEIN"/>
    <property type="match status" value="1"/>
</dbReference>
<evidence type="ECO:0000313" key="14">
    <source>
        <dbReference type="Proteomes" id="UP000807469"/>
    </source>
</evidence>
<reference evidence="13" key="1">
    <citation type="submission" date="2020-11" db="EMBL/GenBank/DDBJ databases">
        <authorList>
            <consortium name="DOE Joint Genome Institute"/>
            <person name="Ahrendt S."/>
            <person name="Riley R."/>
            <person name="Andreopoulos W."/>
            <person name="Labutti K."/>
            <person name="Pangilinan J."/>
            <person name="Ruiz-Duenas F.J."/>
            <person name="Barrasa J.M."/>
            <person name="Sanchez-Garcia M."/>
            <person name="Camarero S."/>
            <person name="Miyauchi S."/>
            <person name="Serrano A."/>
            <person name="Linde D."/>
            <person name="Babiker R."/>
            <person name="Drula E."/>
            <person name="Ayuso-Fernandez I."/>
            <person name="Pacheco R."/>
            <person name="Padilla G."/>
            <person name="Ferreira P."/>
            <person name="Barriuso J."/>
            <person name="Kellner H."/>
            <person name="Castanera R."/>
            <person name="Alfaro M."/>
            <person name="Ramirez L."/>
            <person name="Pisabarro A.G."/>
            <person name="Kuo A."/>
            <person name="Tritt A."/>
            <person name="Lipzen A."/>
            <person name="He G."/>
            <person name="Yan M."/>
            <person name="Ng V."/>
            <person name="Cullen D."/>
            <person name="Martin F."/>
            <person name="Rosso M.-N."/>
            <person name="Henrissat B."/>
            <person name="Hibbett D."/>
            <person name="Martinez A.T."/>
            <person name="Grigoriev I.V."/>
        </authorList>
    </citation>
    <scope>NUCLEOTIDE SEQUENCE</scope>
    <source>
        <strain evidence="13">CIRM-BRFM 674</strain>
    </source>
</reference>
<feature type="transmembrane region" description="Helical" evidence="11">
    <location>
        <begin position="169"/>
        <end position="189"/>
    </location>
</feature>
<evidence type="ECO:0000259" key="12">
    <source>
        <dbReference type="PROSITE" id="PS50939"/>
    </source>
</evidence>
<keyword evidence="6" id="KW-0479">Metal-binding</keyword>
<dbReference type="CDD" id="cd08760">
    <property type="entry name" value="Cyt_b561_FRRS1_like"/>
    <property type="match status" value="1"/>
</dbReference>
<evidence type="ECO:0000313" key="13">
    <source>
        <dbReference type="EMBL" id="KAF9478955.1"/>
    </source>
</evidence>
<dbReference type="GO" id="GO:0020037">
    <property type="term" value="F:heme binding"/>
    <property type="evidence" value="ECO:0007669"/>
    <property type="project" value="TreeGrafter"/>
</dbReference>
<proteinExistence type="predicted"/>
<evidence type="ECO:0000256" key="3">
    <source>
        <dbReference type="ARBA" id="ARBA00022448"/>
    </source>
</evidence>
<dbReference type="GO" id="GO:0140575">
    <property type="term" value="F:transmembrane monodehydroascorbate reductase activity"/>
    <property type="evidence" value="ECO:0007669"/>
    <property type="project" value="InterPro"/>
</dbReference>
<evidence type="ECO:0000256" key="9">
    <source>
        <dbReference type="ARBA" id="ARBA00023004"/>
    </source>
</evidence>
<feature type="transmembrane region" description="Helical" evidence="11">
    <location>
        <begin position="92"/>
        <end position="115"/>
    </location>
</feature>
<keyword evidence="5 11" id="KW-0812">Transmembrane</keyword>
<dbReference type="GO" id="GO:0046872">
    <property type="term" value="F:metal ion binding"/>
    <property type="evidence" value="ECO:0007669"/>
    <property type="project" value="UniProtKB-KW"/>
</dbReference>
<organism evidence="13 14">
    <name type="scientific">Pholiota conissans</name>
    <dbReference type="NCBI Taxonomy" id="109636"/>
    <lineage>
        <taxon>Eukaryota</taxon>
        <taxon>Fungi</taxon>
        <taxon>Dikarya</taxon>
        <taxon>Basidiomycota</taxon>
        <taxon>Agaricomycotina</taxon>
        <taxon>Agaricomycetes</taxon>
        <taxon>Agaricomycetidae</taxon>
        <taxon>Agaricales</taxon>
        <taxon>Agaricineae</taxon>
        <taxon>Strophariaceae</taxon>
        <taxon>Pholiota</taxon>
    </lineage>
</organism>
<dbReference type="Gene3D" id="1.20.120.1770">
    <property type="match status" value="1"/>
</dbReference>
<feature type="transmembrane region" description="Helical" evidence="11">
    <location>
        <begin position="127"/>
        <end position="149"/>
    </location>
</feature>
<keyword evidence="10 11" id="KW-0472">Membrane</keyword>
<dbReference type="GO" id="GO:0016020">
    <property type="term" value="C:membrane"/>
    <property type="evidence" value="ECO:0007669"/>
    <property type="project" value="UniProtKB-SubCell"/>
</dbReference>
<keyword evidence="7" id="KW-0249">Electron transport</keyword>
<gene>
    <name evidence="13" type="ORF">BDN70DRAFT_879354</name>
</gene>
<dbReference type="OrthoDB" id="366214at2759"/>
<evidence type="ECO:0000256" key="4">
    <source>
        <dbReference type="ARBA" id="ARBA00022617"/>
    </source>
</evidence>
<dbReference type="InterPro" id="IPR045150">
    <property type="entry name" value="CYB561D1/2"/>
</dbReference>
<keyword evidence="8 11" id="KW-1133">Transmembrane helix</keyword>
<feature type="transmembrane region" description="Helical" evidence="11">
    <location>
        <begin position="20"/>
        <end position="39"/>
    </location>
</feature>
<evidence type="ECO:0000256" key="5">
    <source>
        <dbReference type="ARBA" id="ARBA00022692"/>
    </source>
</evidence>
<dbReference type="SMART" id="SM00665">
    <property type="entry name" value="B561"/>
    <property type="match status" value="1"/>
</dbReference>
<protein>
    <recommendedName>
        <fullName evidence="12">Cytochrome b561 domain-containing protein</fullName>
    </recommendedName>
</protein>
<comment type="caution">
    <text evidence="13">The sequence shown here is derived from an EMBL/GenBank/DDBJ whole genome shotgun (WGS) entry which is preliminary data.</text>
</comment>
<keyword evidence="14" id="KW-1185">Reference proteome</keyword>
<feature type="transmembrane region" description="Helical" evidence="11">
    <location>
        <begin position="51"/>
        <end position="72"/>
    </location>
</feature>
<dbReference type="PROSITE" id="PS50939">
    <property type="entry name" value="CYTOCHROME_B561"/>
    <property type="match status" value="1"/>
</dbReference>
<dbReference type="PANTHER" id="PTHR15422">
    <property type="entry name" value="OS05G0565100 PROTEIN"/>
    <property type="match status" value="1"/>
</dbReference>
<keyword evidence="9" id="KW-0408">Iron</keyword>
<evidence type="ECO:0000256" key="1">
    <source>
        <dbReference type="ARBA" id="ARBA00001970"/>
    </source>
</evidence>
<dbReference type="InterPro" id="IPR006593">
    <property type="entry name" value="Cyt_b561/ferric_Rdtase_TM"/>
</dbReference>
<keyword evidence="4" id="KW-0349">Heme</keyword>
<comment type="cofactor">
    <cofactor evidence="1">
        <name>heme b</name>
        <dbReference type="ChEBI" id="CHEBI:60344"/>
    </cofactor>
</comment>
<dbReference type="EMBL" id="MU155223">
    <property type="protein sequence ID" value="KAF9478955.1"/>
    <property type="molecule type" value="Genomic_DNA"/>
</dbReference>
<evidence type="ECO:0000256" key="8">
    <source>
        <dbReference type="ARBA" id="ARBA00022989"/>
    </source>
</evidence>
<feature type="domain" description="Cytochrome b561" evidence="12">
    <location>
        <begin position="1"/>
        <end position="188"/>
    </location>
</feature>
<evidence type="ECO:0000256" key="2">
    <source>
        <dbReference type="ARBA" id="ARBA00004141"/>
    </source>
</evidence>
<keyword evidence="3" id="KW-0813">Transport</keyword>
<dbReference type="Proteomes" id="UP000807469">
    <property type="component" value="Unassembled WGS sequence"/>
</dbReference>
<evidence type="ECO:0000256" key="10">
    <source>
        <dbReference type="ARBA" id="ARBA00023136"/>
    </source>
</evidence>
<dbReference type="Pfam" id="PF03188">
    <property type="entry name" value="Cytochrom_B561"/>
    <property type="match status" value="1"/>
</dbReference>